<dbReference type="PATRIC" id="fig|1423748.3.peg.422"/>
<keyword evidence="2" id="KW-1003">Cell membrane</keyword>
<dbReference type="STRING" id="1423748.FC37_GL000398"/>
<protein>
    <recommendedName>
        <fullName evidence="8">Threonine/serine exporter-like N-terminal domain-containing protein</fullName>
    </recommendedName>
</protein>
<evidence type="ECO:0000256" key="7">
    <source>
        <dbReference type="SAM" id="Phobius"/>
    </source>
</evidence>
<name>A0A0R1NQ12_9LACO</name>
<comment type="subcellular location">
    <subcellularLocation>
        <location evidence="1">Cell membrane</location>
        <topology evidence="1">Multi-pass membrane protein</topology>
    </subcellularLocation>
</comment>
<feature type="transmembrane region" description="Helical" evidence="7">
    <location>
        <begin position="196"/>
        <end position="218"/>
    </location>
</feature>
<feature type="transmembrane region" description="Helical" evidence="7">
    <location>
        <begin position="143"/>
        <end position="160"/>
    </location>
</feature>
<dbReference type="OrthoDB" id="9813917at2"/>
<feature type="transmembrane region" description="Helical" evidence="7">
    <location>
        <begin position="230"/>
        <end position="251"/>
    </location>
</feature>
<evidence type="ECO:0000256" key="1">
    <source>
        <dbReference type="ARBA" id="ARBA00004651"/>
    </source>
</evidence>
<evidence type="ECO:0000256" key="6">
    <source>
        <dbReference type="ARBA" id="ARBA00034125"/>
    </source>
</evidence>
<dbReference type="InterPro" id="IPR050539">
    <property type="entry name" value="ThrE_Dicarb/AminoAcid_Exp"/>
</dbReference>
<dbReference type="PANTHER" id="PTHR34390">
    <property type="entry name" value="UPF0442 PROTEIN YJJB-RELATED"/>
    <property type="match status" value="1"/>
</dbReference>
<dbReference type="eggNOG" id="COG2966">
    <property type="taxonomic scope" value="Bacteria"/>
</dbReference>
<evidence type="ECO:0000313" key="10">
    <source>
        <dbReference type="Proteomes" id="UP000051311"/>
    </source>
</evidence>
<dbReference type="GO" id="GO:0005886">
    <property type="term" value="C:plasma membrane"/>
    <property type="evidence" value="ECO:0007669"/>
    <property type="project" value="UniProtKB-SubCell"/>
</dbReference>
<feature type="transmembrane region" description="Helical" evidence="7">
    <location>
        <begin position="172"/>
        <end position="190"/>
    </location>
</feature>
<evidence type="ECO:0000256" key="4">
    <source>
        <dbReference type="ARBA" id="ARBA00022989"/>
    </source>
</evidence>
<dbReference type="InterPro" id="IPR010619">
    <property type="entry name" value="ThrE-like_N"/>
</dbReference>
<dbReference type="PANTHER" id="PTHR34390:SF2">
    <property type="entry name" value="SUCCINATE TRANSPORTER SUBUNIT YJJP-RELATED"/>
    <property type="match status" value="1"/>
</dbReference>
<feature type="transmembrane region" description="Helical" evidence="7">
    <location>
        <begin position="117"/>
        <end position="137"/>
    </location>
</feature>
<evidence type="ECO:0000259" key="8">
    <source>
        <dbReference type="Pfam" id="PF06738"/>
    </source>
</evidence>
<evidence type="ECO:0000256" key="2">
    <source>
        <dbReference type="ARBA" id="ARBA00022475"/>
    </source>
</evidence>
<dbReference type="AlphaFoldDB" id="A0A0R1NQ12"/>
<dbReference type="EMBL" id="AZEL01000079">
    <property type="protein sequence ID" value="KRL19717.1"/>
    <property type="molecule type" value="Genomic_DNA"/>
</dbReference>
<keyword evidence="4 7" id="KW-1133">Transmembrane helix</keyword>
<reference evidence="9 10" key="1">
    <citation type="journal article" date="2015" name="Genome Announc.">
        <title>Expanding the biotechnology potential of lactobacilli through comparative genomics of 213 strains and associated genera.</title>
        <authorList>
            <person name="Sun Z."/>
            <person name="Harris H.M."/>
            <person name="McCann A."/>
            <person name="Guo C."/>
            <person name="Argimon S."/>
            <person name="Zhang W."/>
            <person name="Yang X."/>
            <person name="Jeffery I.B."/>
            <person name="Cooney J.C."/>
            <person name="Kagawa T.F."/>
            <person name="Liu W."/>
            <person name="Song Y."/>
            <person name="Salvetti E."/>
            <person name="Wrobel A."/>
            <person name="Rasinkangas P."/>
            <person name="Parkhill J."/>
            <person name="Rea M.C."/>
            <person name="O'Sullivan O."/>
            <person name="Ritari J."/>
            <person name="Douillard F.P."/>
            <person name="Paul Ross R."/>
            <person name="Yang R."/>
            <person name="Briner A.E."/>
            <person name="Felis G.E."/>
            <person name="de Vos W.M."/>
            <person name="Barrangou R."/>
            <person name="Klaenhammer T.R."/>
            <person name="Caufield P.W."/>
            <person name="Cui Y."/>
            <person name="Zhang H."/>
            <person name="O'Toole P.W."/>
        </authorList>
    </citation>
    <scope>NUCLEOTIDE SEQUENCE [LARGE SCALE GENOMIC DNA]</scope>
    <source>
        <strain evidence="9 10">DSM 10532</strain>
    </source>
</reference>
<evidence type="ECO:0000313" key="9">
    <source>
        <dbReference type="EMBL" id="KRL19717.1"/>
    </source>
</evidence>
<organism evidence="9 10">
    <name type="scientific">Lactobacillus gallinarum DSM 10532 = JCM 2011</name>
    <dbReference type="NCBI Taxonomy" id="1423748"/>
    <lineage>
        <taxon>Bacteria</taxon>
        <taxon>Bacillati</taxon>
        <taxon>Bacillota</taxon>
        <taxon>Bacilli</taxon>
        <taxon>Lactobacillales</taxon>
        <taxon>Lactobacillaceae</taxon>
        <taxon>Lactobacillus</taxon>
    </lineage>
</organism>
<evidence type="ECO:0000256" key="5">
    <source>
        <dbReference type="ARBA" id="ARBA00023136"/>
    </source>
</evidence>
<dbReference type="Pfam" id="PF06738">
    <property type="entry name" value="ThrE"/>
    <property type="match status" value="1"/>
</dbReference>
<dbReference type="GO" id="GO:0022857">
    <property type="term" value="F:transmembrane transporter activity"/>
    <property type="evidence" value="ECO:0007669"/>
    <property type="project" value="InterPro"/>
</dbReference>
<feature type="domain" description="Threonine/serine exporter-like N-terminal" evidence="8">
    <location>
        <begin position="15"/>
        <end position="253"/>
    </location>
</feature>
<dbReference type="Proteomes" id="UP000051311">
    <property type="component" value="Unassembled WGS sequence"/>
</dbReference>
<proteinExistence type="inferred from homology"/>
<gene>
    <name evidence="9" type="ORF">FC37_GL000398</name>
</gene>
<comment type="similarity">
    <text evidence="6">Belongs to the ThrE exporter (TC 2.A.79) family.</text>
</comment>
<evidence type="ECO:0000256" key="3">
    <source>
        <dbReference type="ARBA" id="ARBA00022692"/>
    </source>
</evidence>
<dbReference type="RefSeq" id="WP_025005870.1">
    <property type="nucleotide sequence ID" value="NZ_AZEL01000079.1"/>
</dbReference>
<dbReference type="GO" id="GO:0015744">
    <property type="term" value="P:succinate transport"/>
    <property type="evidence" value="ECO:0007669"/>
    <property type="project" value="TreeGrafter"/>
</dbReference>
<comment type="caution">
    <text evidence="9">The sequence shown here is derived from an EMBL/GenBank/DDBJ whole genome shotgun (WGS) entry which is preliminary data.</text>
</comment>
<keyword evidence="3 7" id="KW-0812">Transmembrane</keyword>
<sequence length="256" mass="28156">MSDKHDTKFYQEILDICLTAGRLMIEGGSEMYRVEDTMLRIARNAGAEDPRVFATPTCVFMSLNGGNLSQMKQVRDRNINLELVDRVNALSRQFAAKQIDLQQLKEKIVQVANAPSFPMWLQVVGAAILSATLMVLFMDNYDWVDFPGAALVGGVGFWAYCEFKKYTKVRFLSELIAAMVMGLLAVGLNWLDSQMIVDNILIGALMTLVPGLALTNALRDLFMGDLLSGIVRMCEAVLTALALGGGVGMILKFMGV</sequence>
<accession>A0A0R1NQ12</accession>
<keyword evidence="5 7" id="KW-0472">Membrane</keyword>